<keyword evidence="4" id="KW-1185">Reference proteome</keyword>
<feature type="transmembrane region" description="Helical" evidence="1">
    <location>
        <begin position="140"/>
        <end position="159"/>
    </location>
</feature>
<keyword evidence="1" id="KW-0472">Membrane</keyword>
<evidence type="ECO:0000256" key="1">
    <source>
        <dbReference type="SAM" id="Phobius"/>
    </source>
</evidence>
<feature type="transmembrane region" description="Helical" evidence="1">
    <location>
        <begin position="118"/>
        <end position="133"/>
    </location>
</feature>
<evidence type="ECO:0000259" key="2">
    <source>
        <dbReference type="Pfam" id="PF04235"/>
    </source>
</evidence>
<dbReference type="EMBL" id="JADKPV010000004">
    <property type="protein sequence ID" value="MBF4501466.1"/>
    <property type="molecule type" value="Genomic_DNA"/>
</dbReference>
<organism evidence="3 4">
    <name type="scientific">Savagea serpentis</name>
    <dbReference type="NCBI Taxonomy" id="2785297"/>
    <lineage>
        <taxon>Bacteria</taxon>
        <taxon>Bacillati</taxon>
        <taxon>Bacillota</taxon>
        <taxon>Bacilli</taxon>
        <taxon>Bacillales</taxon>
        <taxon>Caryophanaceae</taxon>
        <taxon>Savagea</taxon>
    </lineage>
</organism>
<keyword evidence="1" id="KW-0812">Transmembrane</keyword>
<dbReference type="PANTHER" id="PTHR30590">
    <property type="entry name" value="INNER MEMBRANE PROTEIN"/>
    <property type="match status" value="1"/>
</dbReference>
<dbReference type="RefSeq" id="WP_194562948.1">
    <property type="nucleotide sequence ID" value="NZ_JADKPV010000004.1"/>
</dbReference>
<feature type="transmembrane region" description="Helical" evidence="1">
    <location>
        <begin position="317"/>
        <end position="335"/>
    </location>
</feature>
<dbReference type="InterPro" id="IPR052529">
    <property type="entry name" value="Bact_Transport_Assoc"/>
</dbReference>
<keyword evidence="1" id="KW-1133">Transmembrane helix</keyword>
<gene>
    <name evidence="3" type="ORF">IRY55_08835</name>
</gene>
<feature type="transmembrane region" description="Helical" evidence="1">
    <location>
        <begin position="284"/>
        <end position="305"/>
    </location>
</feature>
<reference evidence="3" key="1">
    <citation type="submission" date="2020-11" db="EMBL/GenBank/DDBJ databases">
        <title>Multidrug resistant novel bacterium Savagea serpentis sp. nov., isolated from the scats of a vine snake (Ahaetulla nasuta).</title>
        <authorList>
            <person name="Venkata Ramana V."/>
            <person name="Vikas Patil S."/>
            <person name="Yogita Lugani V."/>
        </authorList>
    </citation>
    <scope>NUCLEOTIDE SEQUENCE</scope>
    <source>
        <strain evidence="3">SN6</strain>
    </source>
</reference>
<accession>A0A8J7G6Z5</accession>
<proteinExistence type="predicted"/>
<dbReference type="Proteomes" id="UP000622653">
    <property type="component" value="Unassembled WGS sequence"/>
</dbReference>
<feature type="transmembrane region" description="Helical" evidence="1">
    <location>
        <begin position="14"/>
        <end position="36"/>
    </location>
</feature>
<feature type="domain" description="DUF418" evidence="2">
    <location>
        <begin position="236"/>
        <end position="383"/>
    </location>
</feature>
<feature type="transmembrane region" description="Helical" evidence="1">
    <location>
        <begin position="95"/>
        <end position="112"/>
    </location>
</feature>
<feature type="transmembrane region" description="Helical" evidence="1">
    <location>
        <begin position="56"/>
        <end position="75"/>
    </location>
</feature>
<feature type="transmembrane region" description="Helical" evidence="1">
    <location>
        <begin position="347"/>
        <end position="369"/>
    </location>
</feature>
<dbReference type="PANTHER" id="PTHR30590:SF2">
    <property type="entry name" value="INNER MEMBRANE PROTEIN"/>
    <property type="match status" value="1"/>
</dbReference>
<evidence type="ECO:0000313" key="4">
    <source>
        <dbReference type="Proteomes" id="UP000622653"/>
    </source>
</evidence>
<feature type="transmembrane region" description="Helical" evidence="1">
    <location>
        <begin position="209"/>
        <end position="233"/>
    </location>
</feature>
<sequence length="405" mass="45718">MIERPTERVHVVDALRGFSLFGILLANLLIFQYGMFGKDMIELFPISTFDEIAYDFTKIAIEGSFLPIFALLFGFSLVKLSDSLKRKNARPKWHLFRRGVLLLAAGLLHSYFIWEGDILAFYGGMAILLLPFVHRKPLTVAILGLLSLFLPLIMSFVFMGDSSDTLLLGEDETTRAYVEQSIPIYANGSYTDIHQFVQEVSPYDEEMEAMMGVITLILPFITGSLFLLGMWTAKVNFFHDSKYAKWYKLGVPLVLVGLVLKAIVHFDWSENLVLQAVAEQGPHLLAFGYILTFAQMYYATPHALLFKGFEAVGKLSLTNYIMQSVITTFIFYGYGFGLFGSLGVWKAMILGLVIYTLQCVGSVLYLRYFKRGPLETLLRIGTNLTWKGHVRPRRPKASAAQEIIS</sequence>
<dbReference type="InterPro" id="IPR007349">
    <property type="entry name" value="DUF418"/>
</dbReference>
<name>A0A8J7G6Z5_9BACL</name>
<comment type="caution">
    <text evidence="3">The sequence shown here is derived from an EMBL/GenBank/DDBJ whole genome shotgun (WGS) entry which is preliminary data.</text>
</comment>
<dbReference type="Pfam" id="PF04235">
    <property type="entry name" value="DUF418"/>
    <property type="match status" value="1"/>
</dbReference>
<protein>
    <submittedName>
        <fullName evidence="3">DUF418 domain-containing protein</fullName>
    </submittedName>
</protein>
<feature type="transmembrane region" description="Helical" evidence="1">
    <location>
        <begin position="245"/>
        <end position="264"/>
    </location>
</feature>
<dbReference type="AlphaFoldDB" id="A0A8J7G6Z5"/>
<evidence type="ECO:0000313" key="3">
    <source>
        <dbReference type="EMBL" id="MBF4501466.1"/>
    </source>
</evidence>